<evidence type="ECO:0000313" key="4">
    <source>
        <dbReference type="Proteomes" id="UP000433577"/>
    </source>
</evidence>
<sequence length="207" mass="21259">MSVSAPESFRANYQAGIATFLAFAQPLFQGWQAVIDLNLQTSKAALAESESTLKGALQSSNPAEFVTQQVGASQHAVAKAVSYGQHLAEIASHTQQALVEAAQTQSGEQGQRFKAASEGFAPFVGPFTAPFAQYGQQAPLGADAFIAAMNSSIAAFNNAAETMRGATRQAIETAQSGFQNAAASAQAATQQATQAAQATAAKASAKA</sequence>
<proteinExistence type="predicted"/>
<dbReference type="EMBL" id="CP046915">
    <property type="protein sequence ID" value="QGZ64944.1"/>
    <property type="molecule type" value="Genomic_DNA"/>
</dbReference>
<dbReference type="Pfam" id="PF09361">
    <property type="entry name" value="Phasin_2"/>
    <property type="match status" value="1"/>
</dbReference>
<dbReference type="AlphaFoldDB" id="A0A7Z2JJ30"/>
<protein>
    <submittedName>
        <fullName evidence="3">TIGR01841 family phasin</fullName>
    </submittedName>
</protein>
<evidence type="ECO:0000259" key="2">
    <source>
        <dbReference type="Pfam" id="PF09361"/>
    </source>
</evidence>
<evidence type="ECO:0000313" key="3">
    <source>
        <dbReference type="EMBL" id="QGZ64944.1"/>
    </source>
</evidence>
<accession>A0A7Z2JJ30</accession>
<keyword evidence="4" id="KW-1185">Reference proteome</keyword>
<dbReference type="RefSeq" id="WP_158954873.1">
    <property type="nucleotide sequence ID" value="NZ_CP046915.1"/>
</dbReference>
<feature type="domain" description="Phasin" evidence="2">
    <location>
        <begin position="7"/>
        <end position="105"/>
    </location>
</feature>
<gene>
    <name evidence="3" type="primary">phaP</name>
    <name evidence="3" type="ORF">FAZ98_24385</name>
</gene>
<name>A0A7Z2JJ30_9BURK</name>
<dbReference type="NCBIfam" id="TIGR01841">
    <property type="entry name" value="phasin"/>
    <property type="match status" value="1"/>
</dbReference>
<dbReference type="Proteomes" id="UP000433577">
    <property type="component" value="Chromosome 3"/>
</dbReference>
<dbReference type="OrthoDB" id="5298576at2"/>
<organism evidence="3 4">
    <name type="scientific">Paraburkholderia acidisoli</name>
    <dbReference type="NCBI Taxonomy" id="2571748"/>
    <lineage>
        <taxon>Bacteria</taxon>
        <taxon>Pseudomonadati</taxon>
        <taxon>Pseudomonadota</taxon>
        <taxon>Betaproteobacteria</taxon>
        <taxon>Burkholderiales</taxon>
        <taxon>Burkholderiaceae</taxon>
        <taxon>Paraburkholderia</taxon>
    </lineage>
</organism>
<dbReference type="InterPro" id="IPR018968">
    <property type="entry name" value="Phasin"/>
</dbReference>
<evidence type="ECO:0000256" key="1">
    <source>
        <dbReference type="SAM" id="MobiDB-lite"/>
    </source>
</evidence>
<dbReference type="InterPro" id="IPR010127">
    <property type="entry name" value="Phasin_subfam-1"/>
</dbReference>
<reference evidence="3 4" key="1">
    <citation type="submission" date="2019-12" db="EMBL/GenBank/DDBJ databases">
        <title>Paraburkholderia acidiphila 7Q-K02 sp. nov and Paraburkholderia acidisoli DHF22 sp. nov., two strains isolated from forest soil.</title>
        <authorList>
            <person name="Gao Z."/>
            <person name="Qiu L."/>
        </authorList>
    </citation>
    <scope>NUCLEOTIDE SEQUENCE [LARGE SCALE GENOMIC DNA]</scope>
    <source>
        <strain evidence="3 4">DHF22</strain>
    </source>
</reference>
<dbReference type="KEGG" id="pacs:FAZ98_24385"/>
<feature type="region of interest" description="Disordered" evidence="1">
    <location>
        <begin position="182"/>
        <end position="207"/>
    </location>
</feature>